<dbReference type="SUPFAM" id="SSF69279">
    <property type="entry name" value="Phage tail proteins"/>
    <property type="match status" value="1"/>
</dbReference>
<accession>A0A4R5N823</accession>
<evidence type="ECO:0000313" key="1">
    <source>
        <dbReference type="EMBL" id="TDG68073.1"/>
    </source>
</evidence>
<sequence>MRDVLSGKDVINSKSGMVTVNIDGQNIELIELTEFTAQIDKNKEDVQVIGSLWTKKKTTSIAGSGSMGGKVINSNWAKLGQKMANEGVDTFFDATVVVEDETSSVGKQTVAFHNINMDSIPLVALEADDGVMEWESDFSFEGFNLVSAFNGI</sequence>
<dbReference type="Pfam" id="PF09393">
    <property type="entry name" value="DUF2001"/>
    <property type="match status" value="1"/>
</dbReference>
<gene>
    <name evidence="1" type="ORF">C5L23_000379</name>
</gene>
<dbReference type="InterPro" id="IPR038628">
    <property type="entry name" value="XkdM-like_sf"/>
</dbReference>
<protein>
    <submittedName>
        <fullName evidence="1">Uncharacterized protein</fullName>
    </submittedName>
</protein>
<dbReference type="STRING" id="907931.GCA_000165675_00970"/>
<name>A0A4R5N823_9LACO</name>
<comment type="caution">
    <text evidence="1">The sequence shown here is derived from an EMBL/GenBank/DDBJ whole genome shotgun (WGS) entry which is preliminary data.</text>
</comment>
<reference evidence="1 2" key="1">
    <citation type="journal article" date="2019" name="Appl. Microbiol. Biotechnol.">
        <title>Uncovering carbohydrate metabolism through a genotype-phenotype association study of 56 lactic acid bacteria genomes.</title>
        <authorList>
            <person name="Buron-Moles G."/>
            <person name="Chailyan A."/>
            <person name="Dolejs I."/>
            <person name="Forster J."/>
            <person name="Miks M.H."/>
        </authorList>
    </citation>
    <scope>NUCLEOTIDE SEQUENCE [LARGE SCALE GENOMIC DNA]</scope>
    <source>
        <strain evidence="1 2">ATCC 700006</strain>
    </source>
</reference>
<dbReference type="AlphaFoldDB" id="A0A4R5N823"/>
<dbReference type="InterPro" id="IPR018989">
    <property type="entry name" value="DUF2001"/>
</dbReference>
<proteinExistence type="predicted"/>
<evidence type="ECO:0000313" key="2">
    <source>
        <dbReference type="Proteomes" id="UP000295681"/>
    </source>
</evidence>
<dbReference type="Proteomes" id="UP000295681">
    <property type="component" value="Unassembled WGS sequence"/>
</dbReference>
<dbReference type="Gene3D" id="2.30.110.40">
    <property type="entry name" value="Phage tail tube protein"/>
    <property type="match status" value="1"/>
</dbReference>
<keyword evidence="2" id="KW-1185">Reference proteome</keyword>
<organism evidence="1 2">
    <name type="scientific">Leuconostoc fallax</name>
    <dbReference type="NCBI Taxonomy" id="1251"/>
    <lineage>
        <taxon>Bacteria</taxon>
        <taxon>Bacillati</taxon>
        <taxon>Bacillota</taxon>
        <taxon>Bacilli</taxon>
        <taxon>Lactobacillales</taxon>
        <taxon>Lactobacillaceae</taxon>
        <taxon>Leuconostoc</taxon>
    </lineage>
</organism>
<dbReference type="EMBL" id="PUFI01000014">
    <property type="protein sequence ID" value="TDG68073.1"/>
    <property type="molecule type" value="Genomic_DNA"/>
</dbReference>
<dbReference type="RefSeq" id="WP_010007796.1">
    <property type="nucleotide sequence ID" value="NZ_PUFI01000014.1"/>
</dbReference>